<keyword evidence="3" id="KW-0186">Copper</keyword>
<protein>
    <submittedName>
        <fullName evidence="8">Copper oxidase</fullName>
    </submittedName>
</protein>
<evidence type="ECO:0000256" key="2">
    <source>
        <dbReference type="ARBA" id="ARBA00023002"/>
    </source>
</evidence>
<dbReference type="InterPro" id="IPR006311">
    <property type="entry name" value="TAT_signal"/>
</dbReference>
<evidence type="ECO:0000256" key="4">
    <source>
        <dbReference type="SAM" id="MobiDB-lite"/>
    </source>
</evidence>
<feature type="region of interest" description="Disordered" evidence="4">
    <location>
        <begin position="412"/>
        <end position="441"/>
    </location>
</feature>
<dbReference type="RefSeq" id="WP_343165413.1">
    <property type="nucleotide sequence ID" value="NZ_JBHRSV010000004.1"/>
</dbReference>
<organism evidence="8 9">
    <name type="scientific">Hyphobacterium vulgare</name>
    <dbReference type="NCBI Taxonomy" id="1736751"/>
    <lineage>
        <taxon>Bacteria</taxon>
        <taxon>Pseudomonadati</taxon>
        <taxon>Pseudomonadota</taxon>
        <taxon>Alphaproteobacteria</taxon>
        <taxon>Maricaulales</taxon>
        <taxon>Maricaulaceae</taxon>
        <taxon>Hyphobacterium</taxon>
    </lineage>
</organism>
<dbReference type="PANTHER" id="PTHR11709:SF394">
    <property type="entry name" value="FI03373P-RELATED"/>
    <property type="match status" value="1"/>
</dbReference>
<dbReference type="InterPro" id="IPR011707">
    <property type="entry name" value="Cu-oxidase-like_N"/>
</dbReference>
<reference evidence="9" key="1">
    <citation type="journal article" date="2019" name="Int. J. Syst. Evol. Microbiol.">
        <title>The Global Catalogue of Microorganisms (GCM) 10K type strain sequencing project: providing services to taxonomists for standard genome sequencing and annotation.</title>
        <authorList>
            <consortium name="The Broad Institute Genomics Platform"/>
            <consortium name="The Broad Institute Genome Sequencing Center for Infectious Disease"/>
            <person name="Wu L."/>
            <person name="Ma J."/>
        </authorList>
    </citation>
    <scope>NUCLEOTIDE SEQUENCE [LARGE SCALE GENOMIC DNA]</scope>
    <source>
        <strain evidence="9">KCTC 52487</strain>
    </source>
</reference>
<evidence type="ECO:0000313" key="8">
    <source>
        <dbReference type="EMBL" id="MFC2925526.1"/>
    </source>
</evidence>
<dbReference type="SUPFAM" id="SSF49503">
    <property type="entry name" value="Cupredoxins"/>
    <property type="match status" value="2"/>
</dbReference>
<evidence type="ECO:0000256" key="3">
    <source>
        <dbReference type="ARBA" id="ARBA00023008"/>
    </source>
</evidence>
<dbReference type="PANTHER" id="PTHR11709">
    <property type="entry name" value="MULTI-COPPER OXIDASE"/>
    <property type="match status" value="1"/>
</dbReference>
<dbReference type="Gene3D" id="2.60.40.420">
    <property type="entry name" value="Cupredoxins - blue copper proteins"/>
    <property type="match status" value="1"/>
</dbReference>
<feature type="domain" description="Plastocyanin-like" evidence="7">
    <location>
        <begin position="81"/>
        <end position="193"/>
    </location>
</feature>
<dbReference type="InterPro" id="IPR045087">
    <property type="entry name" value="Cu-oxidase_fam"/>
</dbReference>
<feature type="domain" description="Plastocyanin-like" evidence="6">
    <location>
        <begin position="231"/>
        <end position="330"/>
    </location>
</feature>
<keyword evidence="1" id="KW-0479">Metal-binding</keyword>
<evidence type="ECO:0000259" key="7">
    <source>
        <dbReference type="Pfam" id="PF07732"/>
    </source>
</evidence>
<keyword evidence="2" id="KW-0560">Oxidoreductase</keyword>
<evidence type="ECO:0000259" key="6">
    <source>
        <dbReference type="Pfam" id="PF07731"/>
    </source>
</evidence>
<dbReference type="Pfam" id="PF07732">
    <property type="entry name" value="Cu-oxidase_3"/>
    <property type="match status" value="1"/>
</dbReference>
<dbReference type="PROSITE" id="PS51318">
    <property type="entry name" value="TAT"/>
    <property type="match status" value="1"/>
</dbReference>
<dbReference type="CDD" id="cd04202">
    <property type="entry name" value="CuRO_D2_2dMcoN_like"/>
    <property type="match status" value="1"/>
</dbReference>
<dbReference type="InterPro" id="IPR008972">
    <property type="entry name" value="Cupredoxin"/>
</dbReference>
<evidence type="ECO:0000313" key="9">
    <source>
        <dbReference type="Proteomes" id="UP001595379"/>
    </source>
</evidence>
<dbReference type="CDD" id="cd13860">
    <property type="entry name" value="CuRO_1_2dMco_1"/>
    <property type="match status" value="1"/>
</dbReference>
<accession>A0ABV6ZVV0</accession>
<dbReference type="Pfam" id="PF07731">
    <property type="entry name" value="Cu-oxidase_2"/>
    <property type="match status" value="1"/>
</dbReference>
<dbReference type="InterPro" id="IPR011706">
    <property type="entry name" value="Cu-oxidase_C"/>
</dbReference>
<gene>
    <name evidence="8" type="ORF">ACFOOR_05360</name>
</gene>
<sequence>MKLSRRNALLGGATGLAAAGLISGQANAQTQAWPAHSATIPAGPAQPPGRGYRPVVTPNGATLPFRIVDGVKVFHLIAEEVEHEFAPGLNATCWGYNGRVHGPTIEAVEGDRVRVYVTNRLPAPTTVHWHGVILPSGMDGVGGLSQRSIHPGETFVYEWTLVQHGTFMYHSHHDEMTQMALGLMGMLVVHPRRRRGPQPDRDFAILLSEWYLPAGASRPDPNAMSDFNILTMNARCYPGTEPLLVRRGERVRIRFGNLSAMDHHPIHLHGYAFRITETDGGEIPASAQHPDTTVLVPTGSTRTVEFVADNAGDWAMHCHMTHHVMNQMGHGLPNLTGVNARRIDRAVGQVLPTYMTMGQDGMGEMGRHIGMGHMDVPDNSLPMVGAEGPHDYITMGGMFTILKVRDQLPADGSDPGWYDPPEGTMARAARTDELRRDGIDV</sequence>
<keyword evidence="5" id="KW-0732">Signal</keyword>
<feature type="signal peptide" evidence="5">
    <location>
        <begin position="1"/>
        <end position="28"/>
    </location>
</feature>
<evidence type="ECO:0000256" key="1">
    <source>
        <dbReference type="ARBA" id="ARBA00022723"/>
    </source>
</evidence>
<dbReference type="Proteomes" id="UP001595379">
    <property type="component" value="Unassembled WGS sequence"/>
</dbReference>
<evidence type="ECO:0000256" key="5">
    <source>
        <dbReference type="SAM" id="SignalP"/>
    </source>
</evidence>
<feature type="compositionally biased region" description="Basic and acidic residues" evidence="4">
    <location>
        <begin position="429"/>
        <end position="441"/>
    </location>
</feature>
<keyword evidence="9" id="KW-1185">Reference proteome</keyword>
<proteinExistence type="predicted"/>
<comment type="caution">
    <text evidence="8">The sequence shown here is derived from an EMBL/GenBank/DDBJ whole genome shotgun (WGS) entry which is preliminary data.</text>
</comment>
<dbReference type="EMBL" id="JBHRSV010000004">
    <property type="protein sequence ID" value="MFC2925526.1"/>
    <property type="molecule type" value="Genomic_DNA"/>
</dbReference>
<feature type="chain" id="PRO_5045612629" evidence="5">
    <location>
        <begin position="29"/>
        <end position="441"/>
    </location>
</feature>
<name>A0ABV6ZVV0_9PROT</name>